<dbReference type="Gene3D" id="2.40.30.60">
    <property type="entry name" value="RimM"/>
    <property type="match status" value="1"/>
</dbReference>
<dbReference type="GO" id="GO:0005840">
    <property type="term" value="C:ribosome"/>
    <property type="evidence" value="ECO:0007669"/>
    <property type="project" value="InterPro"/>
</dbReference>
<dbReference type="InterPro" id="IPR011961">
    <property type="entry name" value="RimM"/>
</dbReference>
<evidence type="ECO:0000313" key="8">
    <source>
        <dbReference type="EMBL" id="PDQ36048.1"/>
    </source>
</evidence>
<dbReference type="InterPro" id="IPR011033">
    <property type="entry name" value="PRC_barrel-like_sf"/>
</dbReference>
<comment type="function">
    <text evidence="5">An accessory protein needed during the final step in the assembly of 30S ribosomal subunit, possibly for assembly of the head region. Essential for efficient processing of 16S rRNA. May be needed both before and after RbfA during the maturation of 16S rRNA. It has affinity for free ribosomal 30S subunits but not for 70S ribosomes.</text>
</comment>
<comment type="domain">
    <text evidence="5">The PRC barrel domain binds ribosomal protein uS19.</text>
</comment>
<keyword evidence="3 5" id="KW-0698">rRNA processing</keyword>
<dbReference type="InterPro" id="IPR036976">
    <property type="entry name" value="RimM_N_sf"/>
</dbReference>
<dbReference type="InterPro" id="IPR002676">
    <property type="entry name" value="RimM_N"/>
</dbReference>
<dbReference type="GO" id="GO:0006364">
    <property type="term" value="P:rRNA processing"/>
    <property type="evidence" value="ECO:0007669"/>
    <property type="project" value="UniProtKB-UniRule"/>
</dbReference>
<evidence type="ECO:0000256" key="2">
    <source>
        <dbReference type="ARBA" id="ARBA00022517"/>
    </source>
</evidence>
<dbReference type="GO" id="GO:0043022">
    <property type="term" value="F:ribosome binding"/>
    <property type="evidence" value="ECO:0007669"/>
    <property type="project" value="InterPro"/>
</dbReference>
<dbReference type="GO" id="GO:0005737">
    <property type="term" value="C:cytoplasm"/>
    <property type="evidence" value="ECO:0007669"/>
    <property type="project" value="UniProtKB-SubCell"/>
</dbReference>
<dbReference type="Pfam" id="PF01782">
    <property type="entry name" value="RimM"/>
    <property type="match status" value="1"/>
</dbReference>
<organism evidence="8 9">
    <name type="scientific">Candidatus Lumbricidiphila eiseniae</name>
    <dbReference type="NCBI Taxonomy" id="1969409"/>
    <lineage>
        <taxon>Bacteria</taxon>
        <taxon>Bacillati</taxon>
        <taxon>Actinomycetota</taxon>
        <taxon>Actinomycetes</taxon>
        <taxon>Micrococcales</taxon>
        <taxon>Microbacteriaceae</taxon>
        <taxon>Candidatus Lumbricidiphila</taxon>
    </lineage>
</organism>
<comment type="caution">
    <text evidence="8">The sequence shown here is derived from an EMBL/GenBank/DDBJ whole genome shotgun (WGS) entry which is preliminary data.</text>
</comment>
<dbReference type="Pfam" id="PF24986">
    <property type="entry name" value="PRC_RimM"/>
    <property type="match status" value="1"/>
</dbReference>
<evidence type="ECO:0000256" key="5">
    <source>
        <dbReference type="HAMAP-Rule" id="MF_00014"/>
    </source>
</evidence>
<dbReference type="Proteomes" id="UP000219994">
    <property type="component" value="Unassembled WGS sequence"/>
</dbReference>
<reference evidence="9" key="1">
    <citation type="submission" date="2017-03" db="EMBL/GenBank/DDBJ databases">
        <authorList>
            <person name="Lund M.B."/>
        </authorList>
    </citation>
    <scope>NUCLEOTIDE SEQUENCE [LARGE SCALE GENOMIC DNA]</scope>
</reference>
<dbReference type="SUPFAM" id="SSF50447">
    <property type="entry name" value="Translation proteins"/>
    <property type="match status" value="1"/>
</dbReference>
<sequence>MLLIPITSVTEDNPRRLRVGRLTKAHGLKGALKIELYTDAPERRFAPGASFSLQVPPESPWHGKTLTIRELRWFNGHPVGFFDKIDDRTAAESIVKAILWIEDTENAEGDEPEADAWYAHQLVGLAVIRDGVKIGEVTRLEHLPAQDLLIVRSRGRDTMVPFVSAIVPEVDIAGGTITVTPPVGLFEDVADEGSTDTPAAVVAAVDIPADDPAGSTN</sequence>
<keyword evidence="1 5" id="KW-0963">Cytoplasm</keyword>
<evidence type="ECO:0000313" key="9">
    <source>
        <dbReference type="Proteomes" id="UP000219994"/>
    </source>
</evidence>
<dbReference type="InterPro" id="IPR009000">
    <property type="entry name" value="Transl_B-barrel_sf"/>
</dbReference>
<feature type="domain" description="RimM N-terminal" evidence="6">
    <location>
        <begin position="19"/>
        <end position="103"/>
    </location>
</feature>
<dbReference type="HAMAP" id="MF_00014">
    <property type="entry name" value="Ribosome_mat_RimM"/>
    <property type="match status" value="1"/>
</dbReference>
<accession>A0A2A6FTS1</accession>
<keyword evidence="2 5" id="KW-0690">Ribosome biogenesis</keyword>
<evidence type="ECO:0000259" key="7">
    <source>
        <dbReference type="Pfam" id="PF24986"/>
    </source>
</evidence>
<evidence type="ECO:0000259" key="6">
    <source>
        <dbReference type="Pfam" id="PF01782"/>
    </source>
</evidence>
<protein>
    <recommendedName>
        <fullName evidence="5">Ribosome maturation factor RimM</fullName>
    </recommendedName>
</protein>
<comment type="similarity">
    <text evidence="5">Belongs to the RimM family.</text>
</comment>
<dbReference type="NCBIfam" id="TIGR02273">
    <property type="entry name" value="16S_RimM"/>
    <property type="match status" value="1"/>
</dbReference>
<dbReference type="SUPFAM" id="SSF50346">
    <property type="entry name" value="PRC-barrel domain"/>
    <property type="match status" value="1"/>
</dbReference>
<dbReference type="Gene3D" id="2.30.30.240">
    <property type="entry name" value="PRC-barrel domain"/>
    <property type="match status" value="1"/>
</dbReference>
<evidence type="ECO:0000256" key="1">
    <source>
        <dbReference type="ARBA" id="ARBA00022490"/>
    </source>
</evidence>
<keyword evidence="4 5" id="KW-0143">Chaperone</keyword>
<name>A0A2A6FTS1_9MICO</name>
<dbReference type="AlphaFoldDB" id="A0A2A6FTS1"/>
<dbReference type="GO" id="GO:0042274">
    <property type="term" value="P:ribosomal small subunit biogenesis"/>
    <property type="evidence" value="ECO:0007669"/>
    <property type="project" value="UniProtKB-UniRule"/>
</dbReference>
<dbReference type="PANTHER" id="PTHR33692">
    <property type="entry name" value="RIBOSOME MATURATION FACTOR RIMM"/>
    <property type="match status" value="1"/>
</dbReference>
<dbReference type="InterPro" id="IPR056792">
    <property type="entry name" value="PRC_RimM"/>
</dbReference>
<comment type="subunit">
    <text evidence="5">Binds ribosomal protein uS19.</text>
</comment>
<evidence type="ECO:0000256" key="4">
    <source>
        <dbReference type="ARBA" id="ARBA00023186"/>
    </source>
</evidence>
<dbReference type="EMBL" id="NAEP01000023">
    <property type="protein sequence ID" value="PDQ36048.1"/>
    <property type="molecule type" value="Genomic_DNA"/>
</dbReference>
<gene>
    <name evidence="5" type="primary">rimM</name>
    <name evidence="8" type="ORF">B5766_02590</name>
</gene>
<proteinExistence type="inferred from homology"/>
<comment type="subcellular location">
    <subcellularLocation>
        <location evidence="5">Cytoplasm</location>
    </subcellularLocation>
</comment>
<evidence type="ECO:0000256" key="3">
    <source>
        <dbReference type="ARBA" id="ARBA00022552"/>
    </source>
</evidence>
<dbReference type="PANTHER" id="PTHR33692:SF1">
    <property type="entry name" value="RIBOSOME MATURATION FACTOR RIMM"/>
    <property type="match status" value="1"/>
</dbReference>
<feature type="domain" description="Ribosome maturation factor RimM PRC barrel" evidence="7">
    <location>
        <begin position="120"/>
        <end position="185"/>
    </location>
</feature>